<dbReference type="AlphaFoldDB" id="A0A918UW66"/>
<evidence type="ECO:0000313" key="1">
    <source>
        <dbReference type="EMBL" id="GGZ37617.1"/>
    </source>
</evidence>
<dbReference type="EMBL" id="BMWG01000009">
    <property type="protein sequence ID" value="GGZ37617.1"/>
    <property type="molecule type" value="Genomic_DNA"/>
</dbReference>
<dbReference type="Proteomes" id="UP000630936">
    <property type="component" value="Unassembled WGS sequence"/>
</dbReference>
<comment type="caution">
    <text evidence="1">The sequence shown here is derived from an EMBL/GenBank/DDBJ whole genome shotgun (WGS) entry which is preliminary data.</text>
</comment>
<keyword evidence="2" id="KW-1185">Reference proteome</keyword>
<dbReference type="RefSeq" id="WP_190124004.1">
    <property type="nucleotide sequence ID" value="NZ_BMWG01000009.1"/>
</dbReference>
<accession>A0A918UW66</accession>
<organism evidence="1 2">
    <name type="scientific">Streptomyces inusitatus</name>
    <dbReference type="NCBI Taxonomy" id="68221"/>
    <lineage>
        <taxon>Bacteria</taxon>
        <taxon>Bacillati</taxon>
        <taxon>Actinomycetota</taxon>
        <taxon>Actinomycetes</taxon>
        <taxon>Kitasatosporales</taxon>
        <taxon>Streptomycetaceae</taxon>
        <taxon>Streptomyces</taxon>
    </lineage>
</organism>
<evidence type="ECO:0000313" key="2">
    <source>
        <dbReference type="Proteomes" id="UP000630936"/>
    </source>
</evidence>
<reference evidence="1" key="2">
    <citation type="submission" date="2020-09" db="EMBL/GenBank/DDBJ databases">
        <authorList>
            <person name="Sun Q."/>
            <person name="Ohkuma M."/>
        </authorList>
    </citation>
    <scope>NUCLEOTIDE SEQUENCE</scope>
    <source>
        <strain evidence="1">JCM 4988</strain>
    </source>
</reference>
<gene>
    <name evidence="1" type="ORF">GCM10010387_34750</name>
</gene>
<protein>
    <submittedName>
        <fullName evidence="1">Uncharacterized protein</fullName>
    </submittedName>
</protein>
<proteinExistence type="predicted"/>
<name>A0A918UW66_9ACTN</name>
<sequence length="161" mass="17251">MSSDWKVEIVECGDLVQDDDEVTPPGEAERRWNRYVELADSVTGSEGPSGVAAIVSSLKAEEDYGAYQAAHAALGRFPHSVLGQGVADASRELLSIPQDQSGNVLLILTHAGPAAVNSFNEAIRAADPDVRVSVRELVEFHESEEWLSEGGAQNVLLIPRA</sequence>
<reference evidence="1" key="1">
    <citation type="journal article" date="2014" name="Int. J. Syst. Evol. Microbiol.">
        <title>Complete genome sequence of Corynebacterium casei LMG S-19264T (=DSM 44701T), isolated from a smear-ripened cheese.</title>
        <authorList>
            <consortium name="US DOE Joint Genome Institute (JGI-PGF)"/>
            <person name="Walter F."/>
            <person name="Albersmeier A."/>
            <person name="Kalinowski J."/>
            <person name="Ruckert C."/>
        </authorList>
    </citation>
    <scope>NUCLEOTIDE SEQUENCE</scope>
    <source>
        <strain evidence="1">JCM 4988</strain>
    </source>
</reference>